<dbReference type="EMBL" id="CP022983">
    <property type="protein sequence ID" value="ASV66849.1"/>
    <property type="molecule type" value="Genomic_DNA"/>
</dbReference>
<evidence type="ECO:0000256" key="1">
    <source>
        <dbReference type="PIRNR" id="PIRNR016897"/>
    </source>
</evidence>
<dbReference type="AlphaFoldDB" id="A0A248TFC7"/>
<keyword evidence="1" id="KW-0319">Glycerol metabolism</keyword>
<dbReference type="GO" id="GO:0045893">
    <property type="term" value="P:positive regulation of DNA-templated transcription"/>
    <property type="evidence" value="ECO:0007669"/>
    <property type="project" value="TreeGrafter"/>
</dbReference>
<dbReference type="SUPFAM" id="SSF110391">
    <property type="entry name" value="GlpP-like"/>
    <property type="match status" value="1"/>
</dbReference>
<keyword evidence="1" id="KW-0805">Transcription regulation</keyword>
<dbReference type="GO" id="GO:0001072">
    <property type="term" value="F:transcription antitermination factor activity, RNA binding"/>
    <property type="evidence" value="ECO:0007669"/>
    <property type="project" value="TreeGrafter"/>
</dbReference>
<accession>A0A248TFC7</accession>
<dbReference type="GO" id="GO:0006071">
    <property type="term" value="P:glycerol metabolic process"/>
    <property type="evidence" value="ECO:0007669"/>
    <property type="project" value="UniProtKB-UniRule"/>
</dbReference>
<evidence type="ECO:0000313" key="2">
    <source>
        <dbReference type="EMBL" id="ASV66849.1"/>
    </source>
</evidence>
<organism evidence="2 3">
    <name type="scientific">Cytobacillus kochii</name>
    <dbReference type="NCBI Taxonomy" id="859143"/>
    <lineage>
        <taxon>Bacteria</taxon>
        <taxon>Bacillati</taxon>
        <taxon>Bacillota</taxon>
        <taxon>Bacilli</taxon>
        <taxon>Bacillales</taxon>
        <taxon>Bacillaceae</taxon>
        <taxon>Cytobacillus</taxon>
    </lineage>
</organism>
<evidence type="ECO:0000313" key="3">
    <source>
        <dbReference type="Proteomes" id="UP000215137"/>
    </source>
</evidence>
<gene>
    <name evidence="2" type="ORF">CKF48_05645</name>
</gene>
<dbReference type="PIRSF" id="PIRSF016897">
    <property type="entry name" value="GlpP"/>
    <property type="match status" value="1"/>
</dbReference>
<dbReference type="GO" id="GO:0003723">
    <property type="term" value="F:RNA binding"/>
    <property type="evidence" value="ECO:0007669"/>
    <property type="project" value="UniProtKB-KW"/>
</dbReference>
<keyword evidence="1" id="KW-0804">Transcription</keyword>
<keyword evidence="1" id="KW-0694">RNA-binding</keyword>
<dbReference type="InterPro" id="IPR013785">
    <property type="entry name" value="Aldolase_TIM"/>
</dbReference>
<dbReference type="PANTHER" id="PTHR35787:SF1">
    <property type="entry name" value="GLYCEROL UPTAKE OPERON ANTITERMINATOR REGULATORY PROTEIN"/>
    <property type="match status" value="1"/>
</dbReference>
<dbReference type="PANTHER" id="PTHR35787">
    <property type="entry name" value="GLYCEROL UPTAKE OPERON ANTITERMINATOR REGULATORY PROTEIN"/>
    <property type="match status" value="1"/>
</dbReference>
<sequence length="187" mass="20960">MKKELILVIKQSILPAIRNMKDFEKVISSQYEYMILLDSHITQIKSVVATAKKHNKKILIHMDMIDGLKNDESGTLFVCQEIKPAGIISTKRQAIITAKKKGVLAIQRLFSIDTLALENGLELLKNTKPDYIEVLPGIIPEIIREVHEKTDIKIIAGGLVREKSEIESALESGAISVSTSNRDLWEL</sequence>
<dbReference type="KEGG" id="bko:CKF48_05645"/>
<dbReference type="Pfam" id="PF04309">
    <property type="entry name" value="G3P_antiterm"/>
    <property type="match status" value="1"/>
</dbReference>
<dbReference type="Gene3D" id="3.20.20.70">
    <property type="entry name" value="Aldolase class I"/>
    <property type="match status" value="1"/>
</dbReference>
<keyword evidence="3" id="KW-1185">Reference proteome</keyword>
<protein>
    <recommendedName>
        <fullName evidence="1">Glycerol uptake operon antiterminator regulatory protein</fullName>
    </recommendedName>
</protein>
<name>A0A248TFC7_9BACI</name>
<dbReference type="InterPro" id="IPR006699">
    <property type="entry name" value="GlpP"/>
</dbReference>
<reference evidence="2 3" key="1">
    <citation type="submission" date="2017-08" db="EMBL/GenBank/DDBJ databases">
        <title>Complete Genome Sequence of Bacillus kochii Oregon-R-modENCODE STRAIN BDGP4, isolated from Drosophila melanogaster gut.</title>
        <authorList>
            <person name="Wan K.H."/>
            <person name="Yu C."/>
            <person name="Park S."/>
            <person name="Hammonds A.S."/>
            <person name="Booth B.W."/>
            <person name="Celniker S.E."/>
        </authorList>
    </citation>
    <scope>NUCLEOTIDE SEQUENCE [LARGE SCALE GENOMIC DNA]</scope>
    <source>
        <strain evidence="2 3">BDGP4</strain>
    </source>
</reference>
<dbReference type="OrthoDB" id="9799580at2"/>
<dbReference type="Proteomes" id="UP000215137">
    <property type="component" value="Chromosome"/>
</dbReference>
<comment type="function">
    <text evidence="1">Regulates expression of the glpD operon. In the presence of glycerol 3-phosphate (G3P) causes antitermination of transcription of glpD at the inverted repeat of the leader region to enhance its transcription. Binds and stabilizes glpD leader mRNA.</text>
</comment>
<proteinExistence type="predicted"/>